<dbReference type="AlphaFoldDB" id="A0A0N0GEU0"/>
<evidence type="ECO:0000313" key="2">
    <source>
        <dbReference type="Proteomes" id="UP000037891"/>
    </source>
</evidence>
<proteinExistence type="predicted"/>
<evidence type="ECO:0000313" key="1">
    <source>
        <dbReference type="EMBL" id="KPC29315.1"/>
    </source>
</evidence>
<accession>A0A0N0GEU0</accession>
<protein>
    <submittedName>
        <fullName evidence="1">Uncharacterized protein</fullName>
    </submittedName>
</protein>
<dbReference type="EMBL" id="LGLN01000061">
    <property type="protein sequence ID" value="KPC29315.1"/>
    <property type="molecule type" value="Genomic_DNA"/>
</dbReference>
<sequence length="37" mass="4473">MTLKGRKIDFSIVLSQKNIVSMSPYEEEIWNQFKKRQ</sequence>
<dbReference type="Proteomes" id="UP000037891">
    <property type="component" value="Unassembled WGS sequence"/>
</dbReference>
<gene>
    <name evidence="1" type="ORF">ABJ99_4658</name>
</gene>
<dbReference type="PATRIC" id="fig|81035.3.peg.4973"/>
<organism evidence="1 2">
    <name type="scientific">Pseudomonas syringae pv. cilantro</name>
    <dbReference type="NCBI Taxonomy" id="81035"/>
    <lineage>
        <taxon>Bacteria</taxon>
        <taxon>Pseudomonadati</taxon>
        <taxon>Pseudomonadota</taxon>
        <taxon>Gammaproteobacteria</taxon>
        <taxon>Pseudomonadales</taxon>
        <taxon>Pseudomonadaceae</taxon>
        <taxon>Pseudomonas</taxon>
        <taxon>Pseudomonas syringae</taxon>
    </lineage>
</organism>
<reference evidence="1 2" key="1">
    <citation type="submission" date="2015-07" db="EMBL/GenBank/DDBJ databases">
        <authorList>
            <person name="Noorani M."/>
        </authorList>
    </citation>
    <scope>NUCLEOTIDE SEQUENCE [LARGE SCALE GENOMIC DNA]</scope>
    <source>
        <strain evidence="1 2">0788_9</strain>
    </source>
</reference>
<reference evidence="1 2" key="2">
    <citation type="submission" date="2015-10" db="EMBL/GenBank/DDBJ databases">
        <title>Comparative genomics and high-throughput reverse genetic screens identify a new phytobacterial MAMP and an Arabidopsis receptor required for immune elicitation.</title>
        <authorList>
            <person name="Mott G.A."/>
            <person name="Thakur S."/>
            <person name="Wang P.W."/>
            <person name="Desveaux D."/>
            <person name="Guttman D.S."/>
        </authorList>
    </citation>
    <scope>NUCLEOTIDE SEQUENCE [LARGE SCALE GENOMIC DNA]</scope>
    <source>
        <strain evidence="1 2">0788_9</strain>
    </source>
</reference>
<comment type="caution">
    <text evidence="1">The sequence shown here is derived from an EMBL/GenBank/DDBJ whole genome shotgun (WGS) entry which is preliminary data.</text>
</comment>
<name>A0A0N0GEU0_PSESX</name>